<evidence type="ECO:0000256" key="3">
    <source>
        <dbReference type="SAM" id="MobiDB-lite"/>
    </source>
</evidence>
<dbReference type="Pfam" id="PF06200">
    <property type="entry name" value="tify"/>
    <property type="match status" value="1"/>
</dbReference>
<comment type="similarity">
    <text evidence="1 2">Belongs to the TIFY/JAZ family.</text>
</comment>
<gene>
    <name evidence="5" type="ORF">JCGZ_07566</name>
</gene>
<dbReference type="InterPro" id="IPR040390">
    <property type="entry name" value="TIFY/JAZ"/>
</dbReference>
<reference evidence="5 6" key="1">
    <citation type="journal article" date="2014" name="PLoS ONE">
        <title>Global Analysis of Gene Expression Profiles in Physic Nut (Jatropha curcas L.) Seedlings Exposed to Salt Stress.</title>
        <authorList>
            <person name="Zhang L."/>
            <person name="Zhang C."/>
            <person name="Wu P."/>
            <person name="Chen Y."/>
            <person name="Li M."/>
            <person name="Jiang H."/>
            <person name="Wu G."/>
        </authorList>
    </citation>
    <scope>NUCLEOTIDE SEQUENCE [LARGE SCALE GENOMIC DNA]</scope>
    <source>
        <strain evidence="6">cv. GZQX0401</strain>
        <tissue evidence="5">Young leaves</tissue>
    </source>
</reference>
<dbReference type="InterPro" id="IPR018467">
    <property type="entry name" value="CCT_CS"/>
</dbReference>
<comment type="subcellular location">
    <subcellularLocation>
        <location evidence="2">Nucleus</location>
    </subcellularLocation>
</comment>
<evidence type="ECO:0000259" key="4">
    <source>
        <dbReference type="PROSITE" id="PS51320"/>
    </source>
</evidence>
<dbReference type="GO" id="GO:0009611">
    <property type="term" value="P:response to wounding"/>
    <property type="evidence" value="ECO:0007669"/>
    <property type="project" value="UniProtKB-UniRule"/>
</dbReference>
<dbReference type="EMBL" id="KK914539">
    <property type="protein sequence ID" value="KDP33995.1"/>
    <property type="molecule type" value="Genomic_DNA"/>
</dbReference>
<dbReference type="PROSITE" id="PS51320">
    <property type="entry name" value="TIFY"/>
    <property type="match status" value="1"/>
</dbReference>
<dbReference type="GO" id="GO:2000022">
    <property type="term" value="P:regulation of jasmonic acid mediated signaling pathway"/>
    <property type="evidence" value="ECO:0007669"/>
    <property type="project" value="UniProtKB-UniRule"/>
</dbReference>
<dbReference type="Proteomes" id="UP000027138">
    <property type="component" value="Unassembled WGS sequence"/>
</dbReference>
<protein>
    <recommendedName>
        <fullName evidence="2">Protein TIFY</fullName>
    </recommendedName>
    <alternativeName>
        <fullName evidence="2">Jasmonate ZIM domain-containing protein</fullName>
    </alternativeName>
</protein>
<proteinExistence type="inferred from homology"/>
<comment type="function">
    <text evidence="2">Repressor of jasmonate responses.</text>
</comment>
<feature type="compositionally biased region" description="Basic and acidic residues" evidence="3">
    <location>
        <begin position="9"/>
        <end position="25"/>
    </location>
</feature>
<dbReference type="PANTHER" id="PTHR33077:SF61">
    <property type="entry name" value="PROTEIN TIFY 3A-RELATED"/>
    <property type="match status" value="1"/>
</dbReference>
<accession>A0A067KNX6</accession>
<dbReference type="Pfam" id="PF09425">
    <property type="entry name" value="Jas_motif"/>
    <property type="match status" value="1"/>
</dbReference>
<evidence type="ECO:0000256" key="2">
    <source>
        <dbReference type="RuleBase" id="RU369065"/>
    </source>
</evidence>
<dbReference type="PANTHER" id="PTHR33077">
    <property type="entry name" value="PROTEIN TIFY 4A-RELATED-RELATED"/>
    <property type="match status" value="1"/>
</dbReference>
<feature type="region of interest" description="Disordered" evidence="3">
    <location>
        <begin position="165"/>
        <end position="191"/>
    </location>
</feature>
<dbReference type="SMART" id="SM00979">
    <property type="entry name" value="TIFY"/>
    <property type="match status" value="1"/>
</dbReference>
<evidence type="ECO:0000313" key="6">
    <source>
        <dbReference type="Proteomes" id="UP000027138"/>
    </source>
</evidence>
<dbReference type="OrthoDB" id="649989at2759"/>
<dbReference type="KEGG" id="jcu:105638047"/>
<dbReference type="InterPro" id="IPR010399">
    <property type="entry name" value="Tify_dom"/>
</dbReference>
<dbReference type="AlphaFoldDB" id="A0A067KNX6"/>
<keyword evidence="6" id="KW-1185">Reference proteome</keyword>
<organism evidence="5 6">
    <name type="scientific">Jatropha curcas</name>
    <name type="common">Barbados nut</name>
    <dbReference type="NCBI Taxonomy" id="180498"/>
    <lineage>
        <taxon>Eukaryota</taxon>
        <taxon>Viridiplantae</taxon>
        <taxon>Streptophyta</taxon>
        <taxon>Embryophyta</taxon>
        <taxon>Tracheophyta</taxon>
        <taxon>Spermatophyta</taxon>
        <taxon>Magnoliopsida</taxon>
        <taxon>eudicotyledons</taxon>
        <taxon>Gunneridae</taxon>
        <taxon>Pentapetalae</taxon>
        <taxon>rosids</taxon>
        <taxon>fabids</taxon>
        <taxon>Malpighiales</taxon>
        <taxon>Euphorbiaceae</taxon>
        <taxon>Crotonoideae</taxon>
        <taxon>Jatropheae</taxon>
        <taxon>Jatropha</taxon>
    </lineage>
</organism>
<evidence type="ECO:0000313" key="5">
    <source>
        <dbReference type="EMBL" id="KDP33995.1"/>
    </source>
</evidence>
<name>A0A067KNX6_JATCU</name>
<feature type="domain" description="Tify" evidence="4">
    <location>
        <begin position="55"/>
        <end position="90"/>
    </location>
</feature>
<keyword evidence="2" id="KW-1184">Jasmonic acid signaling pathway</keyword>
<dbReference type="GO" id="GO:0005634">
    <property type="term" value="C:nucleus"/>
    <property type="evidence" value="ECO:0007669"/>
    <property type="project" value="UniProtKB-SubCell"/>
</dbReference>
<dbReference type="GO" id="GO:0031347">
    <property type="term" value="P:regulation of defense response"/>
    <property type="evidence" value="ECO:0007669"/>
    <property type="project" value="UniProtKB-UniRule"/>
</dbReference>
<dbReference type="STRING" id="180498.A0A067KNX6"/>
<comment type="domain">
    <text evidence="2">The jas domain is required for interaction with COI1.</text>
</comment>
<keyword evidence="2" id="KW-0539">Nucleus</keyword>
<evidence type="ECO:0000256" key="1">
    <source>
        <dbReference type="ARBA" id="ARBA00008614"/>
    </source>
</evidence>
<feature type="region of interest" description="Disordered" evidence="3">
    <location>
        <begin position="1"/>
        <end position="34"/>
    </location>
</feature>
<sequence length="216" mass="22945">MEGESDSYEGVKSKAGEQEVKKEVEDAPNNENMGSCKERAHLLTNSTGPISGPNAIATSDQLTIFYGGSVLVFDAIPAEKAREIMLIAAAAAAAVKPADMKKVVPGSPACGTPVLTRSPSLQSATNALPSPQAQLGSSLCKLQAELPIARRHSLQRFFEKRRDRLCSKNPYPTPAPKKAEATKPDFSAEVSPDADCYGKPLALEKEIQPKVAANLV</sequence>